<sequence>MSPYLSLFHHLHTQPLPKELFPKFPRKDLAVAYLLTHNSILEQQLRTDLERIVHGPNLTLPHPVTSRTILYILPSTETSLTPNTNSYALFIRGATDLLRQDTAKQNSKAILHHAFETLNSTPTYHKKIEWHYTIAKLHLDTYEILRHHDQLLANLEYQEE</sequence>
<organism evidence="1 2">
    <name type="scientific">Candidatus Nomurabacteria bacterium RIFCSPHIGHO2_01_FULL_39_10</name>
    <dbReference type="NCBI Taxonomy" id="1801733"/>
    <lineage>
        <taxon>Bacteria</taxon>
        <taxon>Candidatus Nomuraibacteriota</taxon>
    </lineage>
</organism>
<name>A0A1F6V8T3_9BACT</name>
<reference evidence="1 2" key="1">
    <citation type="journal article" date="2016" name="Nat. Commun.">
        <title>Thousands of microbial genomes shed light on interconnected biogeochemical processes in an aquifer system.</title>
        <authorList>
            <person name="Anantharaman K."/>
            <person name="Brown C.T."/>
            <person name="Hug L.A."/>
            <person name="Sharon I."/>
            <person name="Castelle C.J."/>
            <person name="Probst A.J."/>
            <person name="Thomas B.C."/>
            <person name="Singh A."/>
            <person name="Wilkins M.J."/>
            <person name="Karaoz U."/>
            <person name="Brodie E.L."/>
            <person name="Williams K.H."/>
            <person name="Hubbard S.S."/>
            <person name="Banfield J.F."/>
        </authorList>
    </citation>
    <scope>NUCLEOTIDE SEQUENCE [LARGE SCALE GENOMIC DNA]</scope>
</reference>
<gene>
    <name evidence="1" type="ORF">A2642_04970</name>
</gene>
<protein>
    <submittedName>
        <fullName evidence="1">Uncharacterized protein</fullName>
    </submittedName>
</protein>
<comment type="caution">
    <text evidence="1">The sequence shown here is derived from an EMBL/GenBank/DDBJ whole genome shotgun (WGS) entry which is preliminary data.</text>
</comment>
<dbReference type="Proteomes" id="UP000178700">
    <property type="component" value="Unassembled WGS sequence"/>
</dbReference>
<dbReference type="AlphaFoldDB" id="A0A1F6V8T3"/>
<accession>A0A1F6V8T3</accession>
<dbReference type="EMBL" id="MFTJ01000016">
    <property type="protein sequence ID" value="OGI66012.1"/>
    <property type="molecule type" value="Genomic_DNA"/>
</dbReference>
<proteinExistence type="predicted"/>
<evidence type="ECO:0000313" key="2">
    <source>
        <dbReference type="Proteomes" id="UP000178700"/>
    </source>
</evidence>
<evidence type="ECO:0000313" key="1">
    <source>
        <dbReference type="EMBL" id="OGI66012.1"/>
    </source>
</evidence>